<keyword evidence="4" id="KW-1185">Reference proteome</keyword>
<dbReference type="Pfam" id="PF04908">
    <property type="entry name" value="SH3BGR"/>
    <property type="match status" value="1"/>
</dbReference>
<dbReference type="SUPFAM" id="SSF52833">
    <property type="entry name" value="Thioredoxin-like"/>
    <property type="match status" value="1"/>
</dbReference>
<dbReference type="Gene3D" id="3.40.30.10">
    <property type="entry name" value="Glutaredoxin"/>
    <property type="match status" value="1"/>
</dbReference>
<comment type="similarity">
    <text evidence="1">Belongs to the SH3BGR family.</text>
</comment>
<gene>
    <name evidence="3" type="ORF">L203_101835</name>
</gene>
<dbReference type="Proteomes" id="UP000094043">
    <property type="component" value="Chromosome 2"/>
</dbReference>
<dbReference type="GO" id="GO:0005737">
    <property type="term" value="C:cytoplasm"/>
    <property type="evidence" value="ECO:0007669"/>
    <property type="project" value="TreeGrafter"/>
</dbReference>
<dbReference type="PROSITE" id="PS51354">
    <property type="entry name" value="GLUTAREDOXIN_2"/>
    <property type="match status" value="1"/>
</dbReference>
<proteinExistence type="inferred from homology"/>
<dbReference type="PANTHER" id="PTHR12232:SF0">
    <property type="entry name" value="THIOREDOXIN DOMAIN-CONTAINING PROTEIN"/>
    <property type="match status" value="1"/>
</dbReference>
<feature type="region of interest" description="Disordered" evidence="2">
    <location>
        <begin position="197"/>
        <end position="238"/>
    </location>
</feature>
<sequence length="238" mass="26428">MAPPLVTIYVTSLTSSPTVRKHHDLLRRSLKAMEIKYEEYDLVMDEEAKRRWQRAKPPGKMIGLPGYLVGGEFVGTMDDFEEAVETQTLTQFLKQDIEIPDEPLAIPESSDLSSKATPKQKSIQDVELEKLMGSMTEEDLDKLMTDLGVNDNVGKVGFMAKSGEVADATPSDGNGHKAVPPPSFAEQIVHDQICENESRNAESSIPRVKEDEKDALEKLKKEKNIEGAAKKAEKTKLD</sequence>
<dbReference type="GeneID" id="91086047"/>
<dbReference type="RefSeq" id="XP_066067364.1">
    <property type="nucleotide sequence ID" value="XM_066211267.1"/>
</dbReference>
<reference evidence="3" key="1">
    <citation type="submission" date="2016-06" db="EMBL/GenBank/DDBJ databases">
        <authorList>
            <person name="Cuomo C."/>
            <person name="Litvintseva A."/>
            <person name="Heitman J."/>
            <person name="Chen Y."/>
            <person name="Sun S."/>
            <person name="Springer D."/>
            <person name="Dromer F."/>
            <person name="Young S."/>
            <person name="Zeng Q."/>
            <person name="Chapman S."/>
            <person name="Gujja S."/>
            <person name="Saif S."/>
            <person name="Birren B."/>
        </authorList>
    </citation>
    <scope>NUCLEOTIDE SEQUENCE</scope>
    <source>
        <strain evidence="3">CBS 7841</strain>
    </source>
</reference>
<dbReference type="VEuPathDB" id="FungiDB:L203_03078"/>
<dbReference type="InterPro" id="IPR006993">
    <property type="entry name" value="Glut_rich_SH3-bd"/>
</dbReference>
<evidence type="ECO:0000313" key="4">
    <source>
        <dbReference type="Proteomes" id="UP000094043"/>
    </source>
</evidence>
<feature type="compositionally biased region" description="Basic and acidic residues" evidence="2">
    <location>
        <begin position="207"/>
        <end position="238"/>
    </location>
</feature>
<evidence type="ECO:0000256" key="1">
    <source>
        <dbReference type="ARBA" id="ARBA00007764"/>
    </source>
</evidence>
<accession>A0A1E3IHH8</accession>
<dbReference type="EMBL" id="CP143785">
    <property type="protein sequence ID" value="WVN86664.1"/>
    <property type="molecule type" value="Genomic_DNA"/>
</dbReference>
<organism evidence="3 4">
    <name type="scientific">Cryptococcus depauperatus CBS 7841</name>
    <dbReference type="NCBI Taxonomy" id="1295531"/>
    <lineage>
        <taxon>Eukaryota</taxon>
        <taxon>Fungi</taxon>
        <taxon>Dikarya</taxon>
        <taxon>Basidiomycota</taxon>
        <taxon>Agaricomycotina</taxon>
        <taxon>Tremellomycetes</taxon>
        <taxon>Tremellales</taxon>
        <taxon>Cryptococcaceae</taxon>
        <taxon>Cryptococcus</taxon>
    </lineage>
</organism>
<dbReference type="AlphaFoldDB" id="A0A1E3IHH8"/>
<reference evidence="3" key="2">
    <citation type="journal article" date="2022" name="Elife">
        <title>Obligate sexual reproduction of a homothallic fungus closely related to the Cryptococcus pathogenic species complex.</title>
        <authorList>
            <person name="Passer A.R."/>
            <person name="Clancey S.A."/>
            <person name="Shea T."/>
            <person name="David-Palma M."/>
            <person name="Averette A.F."/>
            <person name="Boekhout T."/>
            <person name="Porcel B.M."/>
            <person name="Nowrousian M."/>
            <person name="Cuomo C.A."/>
            <person name="Sun S."/>
            <person name="Heitman J."/>
            <person name="Coelho M.A."/>
        </authorList>
    </citation>
    <scope>NUCLEOTIDE SEQUENCE</scope>
    <source>
        <strain evidence="3">CBS 7841</strain>
    </source>
</reference>
<evidence type="ECO:0000313" key="3">
    <source>
        <dbReference type="EMBL" id="WVN86664.1"/>
    </source>
</evidence>
<protein>
    <submittedName>
        <fullName evidence="3">Uncharacterized protein</fullName>
    </submittedName>
</protein>
<dbReference type="InterPro" id="IPR036249">
    <property type="entry name" value="Thioredoxin-like_sf"/>
</dbReference>
<reference evidence="3" key="3">
    <citation type="submission" date="2024-01" db="EMBL/GenBank/DDBJ databases">
        <authorList>
            <person name="Coelho M.A."/>
            <person name="David-Palma M."/>
            <person name="Shea T."/>
            <person name="Sun S."/>
            <person name="Cuomo C.A."/>
            <person name="Heitman J."/>
        </authorList>
    </citation>
    <scope>NUCLEOTIDE SEQUENCE</scope>
    <source>
        <strain evidence="3">CBS 7841</strain>
    </source>
</reference>
<dbReference type="InterPro" id="IPR051033">
    <property type="entry name" value="SH3BGR"/>
</dbReference>
<name>A0A1E3IHH8_9TREE</name>
<dbReference type="PANTHER" id="PTHR12232">
    <property type="entry name" value="SH3 DOMAIN-BINDING GLUTAMIC ACID-RICH-LIKE PROTEIN"/>
    <property type="match status" value="1"/>
</dbReference>
<dbReference type="OrthoDB" id="9932926at2759"/>
<evidence type="ECO:0000256" key="2">
    <source>
        <dbReference type="SAM" id="MobiDB-lite"/>
    </source>
</evidence>
<dbReference type="KEGG" id="cdep:91086047"/>